<sequence length="87" mass="9512">MAPSPDNKATGPAPIAVLVDHSRDPATSAELIGLQPDDRYHTTDNRSALTDRALRAHNVLVIAGHWPDDYTRRELDAVVRFVRRGGG</sequence>
<evidence type="ECO:0008006" key="2">
    <source>
        <dbReference type="Google" id="ProtNLM"/>
    </source>
</evidence>
<dbReference type="EMBL" id="LAZR01040121">
    <property type="protein sequence ID" value="KKL15281.1"/>
    <property type="molecule type" value="Genomic_DNA"/>
</dbReference>
<reference evidence="1" key="1">
    <citation type="journal article" date="2015" name="Nature">
        <title>Complex archaea that bridge the gap between prokaryotes and eukaryotes.</title>
        <authorList>
            <person name="Spang A."/>
            <person name="Saw J.H."/>
            <person name="Jorgensen S.L."/>
            <person name="Zaremba-Niedzwiedzka K."/>
            <person name="Martijn J."/>
            <person name="Lind A.E."/>
            <person name="van Eijk R."/>
            <person name="Schleper C."/>
            <person name="Guy L."/>
            <person name="Ettema T.J."/>
        </authorList>
    </citation>
    <scope>NUCLEOTIDE SEQUENCE</scope>
</reference>
<gene>
    <name evidence="1" type="ORF">LCGC14_2507190</name>
</gene>
<feature type="non-terminal residue" evidence="1">
    <location>
        <position position="87"/>
    </location>
</feature>
<comment type="caution">
    <text evidence="1">The sequence shown here is derived from an EMBL/GenBank/DDBJ whole genome shotgun (WGS) entry which is preliminary data.</text>
</comment>
<dbReference type="AlphaFoldDB" id="A0A0F9DC13"/>
<evidence type="ECO:0000313" key="1">
    <source>
        <dbReference type="EMBL" id="KKL15281.1"/>
    </source>
</evidence>
<accession>A0A0F9DC13</accession>
<proteinExistence type="predicted"/>
<protein>
    <recommendedName>
        <fullName evidence="2">ThuA-like domain-containing protein</fullName>
    </recommendedName>
</protein>
<organism evidence="1">
    <name type="scientific">marine sediment metagenome</name>
    <dbReference type="NCBI Taxonomy" id="412755"/>
    <lineage>
        <taxon>unclassified sequences</taxon>
        <taxon>metagenomes</taxon>
        <taxon>ecological metagenomes</taxon>
    </lineage>
</organism>
<name>A0A0F9DC13_9ZZZZ</name>